<evidence type="ECO:0000256" key="2">
    <source>
        <dbReference type="ARBA" id="ARBA00022729"/>
    </source>
</evidence>
<dbReference type="InterPro" id="IPR028082">
    <property type="entry name" value="Peripla_BP_I"/>
</dbReference>
<evidence type="ECO:0000256" key="1">
    <source>
        <dbReference type="ARBA" id="ARBA00010062"/>
    </source>
</evidence>
<dbReference type="EMBL" id="JBEDNQ010000005">
    <property type="protein sequence ID" value="MEQ3551421.1"/>
    <property type="molecule type" value="Genomic_DNA"/>
</dbReference>
<keyword evidence="2 3" id="KW-0732">Signal</keyword>
<sequence>MIRRRRATTTGIAALTVLLLSACGSTADTAAGGPGSDSLRTGTGVTDTTISLGVMTDRTGPFKNFGTAVTAGNQLWADDVNEAGGICGRRIAFESVDHGYQADTAKTLYPQLEPTVLGMVQLLGSPITAALSGNVVDDGMIAAAGSWSSEILDNPHLMVVGTTFDLEVVNGLSYFQQQGLIADGDTIGHIYIDGEYGGNGLRGSRYYAELRGQQVREVKITSTDTDLTNVVTGLRSDGVTAIVLSTSPGQTVSALAANTALGLDVPVLGNNPSFDPSILSAPAAGALDRLYIAASVAPFASATPKAREVAETFLGDPGGVEPAFGIHYGYAGGMVWGEVLRKACADGDLRREGVLSALRSLSSVSTDDLVTTLDYSSPGAPPTRGVYIARVDPGVPGGLQEVAQLFTAPDATTYRTPHQS</sequence>
<feature type="signal peptide" evidence="3">
    <location>
        <begin position="1"/>
        <end position="30"/>
    </location>
</feature>
<dbReference type="PROSITE" id="PS51257">
    <property type="entry name" value="PROKAR_LIPOPROTEIN"/>
    <property type="match status" value="1"/>
</dbReference>
<dbReference type="SUPFAM" id="SSF53822">
    <property type="entry name" value="Periplasmic binding protein-like I"/>
    <property type="match status" value="1"/>
</dbReference>
<dbReference type="RefSeq" id="WP_349298501.1">
    <property type="nucleotide sequence ID" value="NZ_JBEDNQ010000005.1"/>
</dbReference>
<reference evidence="5 6" key="1">
    <citation type="submission" date="2024-03" db="EMBL/GenBank/DDBJ databases">
        <title>Draft genome sequence of Pseudonocardia nematodicida JCM 31783.</title>
        <authorList>
            <person name="Butdee W."/>
            <person name="Duangmal K."/>
        </authorList>
    </citation>
    <scope>NUCLEOTIDE SEQUENCE [LARGE SCALE GENOMIC DNA]</scope>
    <source>
        <strain evidence="5 6">JCM 31783</strain>
    </source>
</reference>
<keyword evidence="6" id="KW-1185">Reference proteome</keyword>
<comment type="similarity">
    <text evidence="1">Belongs to the leucine-binding protein family.</text>
</comment>
<dbReference type="Pfam" id="PF13458">
    <property type="entry name" value="Peripla_BP_6"/>
    <property type="match status" value="1"/>
</dbReference>
<evidence type="ECO:0000256" key="3">
    <source>
        <dbReference type="SAM" id="SignalP"/>
    </source>
</evidence>
<feature type="chain" id="PRO_5046828658" evidence="3">
    <location>
        <begin position="31"/>
        <end position="420"/>
    </location>
</feature>
<dbReference type="InterPro" id="IPR028081">
    <property type="entry name" value="Leu-bd"/>
</dbReference>
<proteinExistence type="inferred from homology"/>
<gene>
    <name evidence="5" type="ORF">WIS52_13165</name>
</gene>
<feature type="domain" description="Leucine-binding protein" evidence="4">
    <location>
        <begin position="49"/>
        <end position="392"/>
    </location>
</feature>
<accession>A0ABV1KB83</accession>
<protein>
    <submittedName>
        <fullName evidence="5">ABC transporter substrate-binding protein</fullName>
    </submittedName>
</protein>
<organism evidence="5 6">
    <name type="scientific">Pseudonocardia nematodicida</name>
    <dbReference type="NCBI Taxonomy" id="1206997"/>
    <lineage>
        <taxon>Bacteria</taxon>
        <taxon>Bacillati</taxon>
        <taxon>Actinomycetota</taxon>
        <taxon>Actinomycetes</taxon>
        <taxon>Pseudonocardiales</taxon>
        <taxon>Pseudonocardiaceae</taxon>
        <taxon>Pseudonocardia</taxon>
    </lineage>
</organism>
<dbReference type="Gene3D" id="3.40.50.2300">
    <property type="match status" value="2"/>
</dbReference>
<comment type="caution">
    <text evidence="5">The sequence shown here is derived from an EMBL/GenBank/DDBJ whole genome shotgun (WGS) entry which is preliminary data.</text>
</comment>
<evidence type="ECO:0000313" key="5">
    <source>
        <dbReference type="EMBL" id="MEQ3551421.1"/>
    </source>
</evidence>
<evidence type="ECO:0000313" key="6">
    <source>
        <dbReference type="Proteomes" id="UP001494902"/>
    </source>
</evidence>
<dbReference type="Proteomes" id="UP001494902">
    <property type="component" value="Unassembled WGS sequence"/>
</dbReference>
<evidence type="ECO:0000259" key="4">
    <source>
        <dbReference type="Pfam" id="PF13458"/>
    </source>
</evidence>
<dbReference type="PANTHER" id="PTHR47235">
    <property type="entry name" value="BLR6548 PROTEIN"/>
    <property type="match status" value="1"/>
</dbReference>
<name>A0ABV1KB83_9PSEU</name>
<dbReference type="PANTHER" id="PTHR47235:SF1">
    <property type="entry name" value="BLR6548 PROTEIN"/>
    <property type="match status" value="1"/>
</dbReference>